<gene>
    <name evidence="11" type="ORF">IPP58_09215</name>
</gene>
<dbReference type="Pfam" id="PF13185">
    <property type="entry name" value="GAF_2"/>
    <property type="match status" value="1"/>
</dbReference>
<dbReference type="SMART" id="SM00387">
    <property type="entry name" value="HATPase_c"/>
    <property type="match status" value="1"/>
</dbReference>
<dbReference type="Pfam" id="PF02518">
    <property type="entry name" value="HATPase_c"/>
    <property type="match status" value="1"/>
</dbReference>
<dbReference type="CDD" id="cd00082">
    <property type="entry name" value="HisKA"/>
    <property type="match status" value="1"/>
</dbReference>
<keyword evidence="6 11" id="KW-0418">Kinase</keyword>
<evidence type="ECO:0000259" key="10">
    <source>
        <dbReference type="PROSITE" id="PS50109"/>
    </source>
</evidence>
<dbReference type="InterPro" id="IPR005467">
    <property type="entry name" value="His_kinase_dom"/>
</dbReference>
<evidence type="ECO:0000256" key="9">
    <source>
        <dbReference type="SAM" id="MobiDB-lite"/>
    </source>
</evidence>
<evidence type="ECO:0000256" key="4">
    <source>
        <dbReference type="ARBA" id="ARBA00022679"/>
    </source>
</evidence>
<dbReference type="InterPro" id="IPR003018">
    <property type="entry name" value="GAF"/>
</dbReference>
<dbReference type="PANTHER" id="PTHR42878:SF7">
    <property type="entry name" value="SENSOR HISTIDINE KINASE GLRK"/>
    <property type="match status" value="1"/>
</dbReference>
<dbReference type="SMART" id="SM00388">
    <property type="entry name" value="HisKA"/>
    <property type="match status" value="1"/>
</dbReference>
<evidence type="ECO:0000256" key="3">
    <source>
        <dbReference type="ARBA" id="ARBA00022553"/>
    </source>
</evidence>
<proteinExistence type="predicted"/>
<dbReference type="PROSITE" id="PS50109">
    <property type="entry name" value="HIS_KIN"/>
    <property type="match status" value="1"/>
</dbReference>
<dbReference type="SUPFAM" id="SSF47384">
    <property type="entry name" value="Homodimeric domain of signal transducing histidine kinase"/>
    <property type="match status" value="1"/>
</dbReference>
<keyword evidence="4" id="KW-0808">Transferase</keyword>
<dbReference type="EC" id="2.7.13.3" evidence="2"/>
<keyword evidence="3" id="KW-0597">Phosphoprotein</keyword>
<evidence type="ECO:0000256" key="2">
    <source>
        <dbReference type="ARBA" id="ARBA00012438"/>
    </source>
</evidence>
<dbReference type="SUPFAM" id="SSF55781">
    <property type="entry name" value="GAF domain-like"/>
    <property type="match status" value="1"/>
</dbReference>
<dbReference type="GO" id="GO:0000156">
    <property type="term" value="F:phosphorelay response regulator activity"/>
    <property type="evidence" value="ECO:0007669"/>
    <property type="project" value="TreeGrafter"/>
</dbReference>
<dbReference type="Gene3D" id="3.30.450.40">
    <property type="match status" value="1"/>
</dbReference>
<dbReference type="PRINTS" id="PR00344">
    <property type="entry name" value="BCTRLSENSOR"/>
</dbReference>
<dbReference type="Proteomes" id="UP000886657">
    <property type="component" value="Unassembled WGS sequence"/>
</dbReference>
<dbReference type="Gene3D" id="1.10.287.130">
    <property type="match status" value="1"/>
</dbReference>
<sequence>MVESNPTLQFLPARPEEPEPFPPEEQAILDHVNQKIAAALSLDRLMDFLFDAIRNLCPCDRLGLAFLEDEGRRVAAHWTRALYEPVHLKQGYSEDLSQSSLQRVLDSGSPRLIHDLAMYLQEHPRSAATALLVKEGVRSSMTCALTVEGRSVGLVFLSSRNPHSYTAHHVRLWQALAERLSQAVEKAWRIEQLQASNQAFSEMLGFVSHELKNPVASMITDARVLAMGYLGPLDPRQVAKLDNLMRKGEYLLDLVRDYLDLARMEGGELIPSPRRMDLVAEVLEPALELVLPMFEENQQHLERDYPSGSMEVEADPALLRIVVTNLLGNAAKYGRPGGLIRLKARQDAEGFLVSSFNEGPGWAPEERTRLFRRFSRLQAPELRAKKGTGLGLYTAWRIVRLHGGRLEADSEQGRWAEFTLVIPQPS</sequence>
<comment type="catalytic activity">
    <reaction evidence="1">
        <text>ATP + protein L-histidine = ADP + protein N-phospho-L-histidine.</text>
        <dbReference type="EC" id="2.7.13.3"/>
    </reaction>
</comment>
<dbReference type="PANTHER" id="PTHR42878">
    <property type="entry name" value="TWO-COMPONENT HISTIDINE KINASE"/>
    <property type="match status" value="1"/>
</dbReference>
<keyword evidence="8" id="KW-0902">Two-component regulatory system</keyword>
<evidence type="ECO:0000313" key="12">
    <source>
        <dbReference type="Proteomes" id="UP000886657"/>
    </source>
</evidence>
<dbReference type="AlphaFoldDB" id="A0A9D7SHJ6"/>
<dbReference type="InterPro" id="IPR004358">
    <property type="entry name" value="Sig_transdc_His_kin-like_C"/>
</dbReference>
<name>A0A9D7SHJ6_9BACT</name>
<dbReference type="InterPro" id="IPR003594">
    <property type="entry name" value="HATPase_dom"/>
</dbReference>
<dbReference type="GO" id="GO:0007234">
    <property type="term" value="P:osmosensory signaling via phosphorelay pathway"/>
    <property type="evidence" value="ECO:0007669"/>
    <property type="project" value="TreeGrafter"/>
</dbReference>
<organism evidence="11 12">
    <name type="scientific">Candidatus Geothrix skivensis</name>
    <dbReference type="NCBI Taxonomy" id="2954439"/>
    <lineage>
        <taxon>Bacteria</taxon>
        <taxon>Pseudomonadati</taxon>
        <taxon>Acidobacteriota</taxon>
        <taxon>Holophagae</taxon>
        <taxon>Holophagales</taxon>
        <taxon>Holophagaceae</taxon>
        <taxon>Geothrix</taxon>
    </lineage>
</organism>
<dbReference type="EMBL" id="JADKIO010000006">
    <property type="protein sequence ID" value="MBK9796664.1"/>
    <property type="molecule type" value="Genomic_DNA"/>
</dbReference>
<dbReference type="SUPFAM" id="SSF55874">
    <property type="entry name" value="ATPase domain of HSP90 chaperone/DNA topoisomerase II/histidine kinase"/>
    <property type="match status" value="1"/>
</dbReference>
<dbReference type="GO" id="GO:0000155">
    <property type="term" value="F:phosphorelay sensor kinase activity"/>
    <property type="evidence" value="ECO:0007669"/>
    <property type="project" value="InterPro"/>
</dbReference>
<keyword evidence="5" id="KW-0547">Nucleotide-binding</keyword>
<evidence type="ECO:0000256" key="1">
    <source>
        <dbReference type="ARBA" id="ARBA00000085"/>
    </source>
</evidence>
<dbReference type="InterPro" id="IPR003661">
    <property type="entry name" value="HisK_dim/P_dom"/>
</dbReference>
<dbReference type="GO" id="GO:0030295">
    <property type="term" value="F:protein kinase activator activity"/>
    <property type="evidence" value="ECO:0007669"/>
    <property type="project" value="TreeGrafter"/>
</dbReference>
<dbReference type="Pfam" id="PF00512">
    <property type="entry name" value="HisKA"/>
    <property type="match status" value="1"/>
</dbReference>
<dbReference type="SMART" id="SM00065">
    <property type="entry name" value="GAF"/>
    <property type="match status" value="1"/>
</dbReference>
<reference evidence="11" key="1">
    <citation type="submission" date="2020-10" db="EMBL/GenBank/DDBJ databases">
        <title>Connecting structure to function with the recovery of over 1000 high-quality activated sludge metagenome-assembled genomes encoding full-length rRNA genes using long-read sequencing.</title>
        <authorList>
            <person name="Singleton C.M."/>
            <person name="Petriglieri F."/>
            <person name="Kristensen J.M."/>
            <person name="Kirkegaard R.H."/>
            <person name="Michaelsen T.Y."/>
            <person name="Andersen M.H."/>
            <person name="Karst S.M."/>
            <person name="Dueholm M.S."/>
            <person name="Nielsen P.H."/>
            <person name="Albertsen M."/>
        </authorList>
    </citation>
    <scope>NUCLEOTIDE SEQUENCE</scope>
    <source>
        <strain evidence="11">Skiv_18-Q3-R9-52_MAXAC.067</strain>
    </source>
</reference>
<protein>
    <recommendedName>
        <fullName evidence="2">histidine kinase</fullName>
        <ecNumber evidence="2">2.7.13.3</ecNumber>
    </recommendedName>
</protein>
<evidence type="ECO:0000256" key="5">
    <source>
        <dbReference type="ARBA" id="ARBA00022741"/>
    </source>
</evidence>
<dbReference type="CDD" id="cd00075">
    <property type="entry name" value="HATPase"/>
    <property type="match status" value="1"/>
</dbReference>
<dbReference type="InterPro" id="IPR050351">
    <property type="entry name" value="BphY/WalK/GraS-like"/>
</dbReference>
<evidence type="ECO:0000256" key="7">
    <source>
        <dbReference type="ARBA" id="ARBA00022840"/>
    </source>
</evidence>
<comment type="caution">
    <text evidence="11">The sequence shown here is derived from an EMBL/GenBank/DDBJ whole genome shotgun (WGS) entry which is preliminary data.</text>
</comment>
<accession>A0A9D7SHJ6</accession>
<evidence type="ECO:0000313" key="11">
    <source>
        <dbReference type="EMBL" id="MBK9796664.1"/>
    </source>
</evidence>
<dbReference type="InterPro" id="IPR029016">
    <property type="entry name" value="GAF-like_dom_sf"/>
</dbReference>
<dbReference type="InterPro" id="IPR036097">
    <property type="entry name" value="HisK_dim/P_sf"/>
</dbReference>
<evidence type="ECO:0000256" key="6">
    <source>
        <dbReference type="ARBA" id="ARBA00022777"/>
    </source>
</evidence>
<dbReference type="InterPro" id="IPR036890">
    <property type="entry name" value="HATPase_C_sf"/>
</dbReference>
<feature type="domain" description="Histidine kinase" evidence="10">
    <location>
        <begin position="206"/>
        <end position="426"/>
    </location>
</feature>
<keyword evidence="7" id="KW-0067">ATP-binding</keyword>
<evidence type="ECO:0000256" key="8">
    <source>
        <dbReference type="ARBA" id="ARBA00023012"/>
    </source>
</evidence>
<feature type="region of interest" description="Disordered" evidence="9">
    <location>
        <begin position="1"/>
        <end position="21"/>
    </location>
</feature>
<dbReference type="Gene3D" id="3.30.565.10">
    <property type="entry name" value="Histidine kinase-like ATPase, C-terminal domain"/>
    <property type="match status" value="1"/>
</dbReference>
<dbReference type="GO" id="GO:0005524">
    <property type="term" value="F:ATP binding"/>
    <property type="evidence" value="ECO:0007669"/>
    <property type="project" value="UniProtKB-KW"/>
</dbReference>